<comment type="caution">
    <text evidence="1">The sequence shown here is derived from an EMBL/GenBank/DDBJ whole genome shotgun (WGS) entry which is preliminary data.</text>
</comment>
<gene>
    <name evidence="1" type="ORF">BB561_004175</name>
</gene>
<dbReference type="InterPro" id="IPR012863">
    <property type="entry name" value="DUF1636"/>
</dbReference>
<name>A0A2T9YHS8_9FUNG</name>
<keyword evidence="2" id="KW-1185">Reference proteome</keyword>
<reference evidence="1 2" key="1">
    <citation type="journal article" date="2018" name="MBio">
        <title>Comparative Genomics Reveals the Core Gene Toolbox for the Fungus-Insect Symbiosis.</title>
        <authorList>
            <person name="Wang Y."/>
            <person name="Stata M."/>
            <person name="Wang W."/>
            <person name="Stajich J.E."/>
            <person name="White M.M."/>
            <person name="Moncalvo J.M."/>
        </authorList>
    </citation>
    <scope>NUCLEOTIDE SEQUENCE [LARGE SCALE GENOMIC DNA]</scope>
    <source>
        <strain evidence="1 2">SWE-8-4</strain>
    </source>
</reference>
<accession>A0A2T9YHS8</accession>
<dbReference type="OrthoDB" id="5589413at2759"/>
<evidence type="ECO:0000313" key="2">
    <source>
        <dbReference type="Proteomes" id="UP000245383"/>
    </source>
</evidence>
<dbReference type="Proteomes" id="UP000245383">
    <property type="component" value="Unassembled WGS sequence"/>
</dbReference>
<proteinExistence type="predicted"/>
<dbReference type="CDD" id="cd02980">
    <property type="entry name" value="TRX_Fd_family"/>
    <property type="match status" value="1"/>
</dbReference>
<organism evidence="1 2">
    <name type="scientific">Smittium simulii</name>
    <dbReference type="NCBI Taxonomy" id="133385"/>
    <lineage>
        <taxon>Eukaryota</taxon>
        <taxon>Fungi</taxon>
        <taxon>Fungi incertae sedis</taxon>
        <taxon>Zoopagomycota</taxon>
        <taxon>Kickxellomycotina</taxon>
        <taxon>Harpellomycetes</taxon>
        <taxon>Harpellales</taxon>
        <taxon>Legeriomycetaceae</taxon>
        <taxon>Smittium</taxon>
    </lineage>
</organism>
<dbReference type="AlphaFoldDB" id="A0A2T9YHS8"/>
<dbReference type="Pfam" id="PF07845">
    <property type="entry name" value="DUF1636"/>
    <property type="match status" value="1"/>
</dbReference>
<protein>
    <submittedName>
        <fullName evidence="1">Uncharacterized protein</fullName>
    </submittedName>
</protein>
<dbReference type="EMBL" id="MBFR01000183">
    <property type="protein sequence ID" value="PVU91859.1"/>
    <property type="molecule type" value="Genomic_DNA"/>
</dbReference>
<sequence>MAILWPQNNEYGCIPLIFTTIAAISVCAAIDQDSRERIISAFGSAKVYLSKTISLKLSSSKKSEAKPAVSLKDKSSQTIVSKISKKSKIIVKDPNHDNQLSLSKSSSLSFLTTPLDTIIASDKPSLPNKVSDSETLIGGNSKAKVVIKFIDQSTFDQTINSPKRISSFTQANNFNKPESKIEPTEALDFNNSSSDENSNIMYVCTKCQRQDYTVCGLGYYSCMITNVGTNIGDIEDIVTPIVNINNEDGRRKKTGRILYENLCSLQAQQIKIEQASTCFGNNFTSDPGSLICSNSDHQLLDSNSGFQCIKSGASNLKIVPVGCLGTCSNGNVIAFRGEGKYGYQFGNLDETNPDDLEDILNFANHYVESSDGFSKVKTRPLKMKHNCFARIPPLTKSFRNLDE</sequence>
<evidence type="ECO:0000313" key="1">
    <source>
        <dbReference type="EMBL" id="PVU91859.1"/>
    </source>
</evidence>